<reference evidence="2 3" key="1">
    <citation type="submission" date="2006-03" db="EMBL/GenBank/DDBJ databases">
        <authorList>
            <person name="Pinhassi J."/>
            <person name="Pedros-Alio C."/>
            <person name="Ferriera S."/>
            <person name="Johnson J."/>
            <person name="Kravitz S."/>
            <person name="Halpern A."/>
            <person name="Remington K."/>
            <person name="Beeson K."/>
            <person name="Tran B."/>
            <person name="Rogers Y.-H."/>
            <person name="Friedman R."/>
            <person name="Venter J.C."/>
        </authorList>
    </citation>
    <scope>NUCLEOTIDE SEQUENCE [LARGE SCALE GENOMIC DNA]</scope>
    <source>
        <strain evidence="2 3">RED65</strain>
    </source>
</reference>
<dbReference type="InterPro" id="IPR024096">
    <property type="entry name" value="NO_sig/Golgi_transp_ligand-bd"/>
</dbReference>
<dbReference type="PANTHER" id="PTHR45655">
    <property type="entry name" value="GUANYLATE CYCLASE SOLUBLE SUBUNIT BETA-2"/>
    <property type="match status" value="1"/>
</dbReference>
<dbReference type="SUPFAM" id="SSF111126">
    <property type="entry name" value="Ligand-binding domain in the NO signalling and Golgi transport"/>
    <property type="match status" value="1"/>
</dbReference>
<dbReference type="Pfam" id="PF07700">
    <property type="entry name" value="HNOB"/>
    <property type="match status" value="1"/>
</dbReference>
<dbReference type="HOGENOM" id="CLU_079260_1_1_6"/>
<dbReference type="SMART" id="SM00989">
    <property type="entry name" value="V4R"/>
    <property type="match status" value="1"/>
</dbReference>
<dbReference type="Gene3D" id="3.90.1520.10">
    <property type="entry name" value="H-NOX domain"/>
    <property type="match status" value="1"/>
</dbReference>
<dbReference type="InterPro" id="IPR038158">
    <property type="entry name" value="H-NOX_domain_sf"/>
</dbReference>
<evidence type="ECO:0000259" key="1">
    <source>
        <dbReference type="SMART" id="SM00989"/>
    </source>
</evidence>
<organism evidence="2 3">
    <name type="scientific">Bermanella marisrubri</name>
    <dbReference type="NCBI Taxonomy" id="207949"/>
    <lineage>
        <taxon>Bacteria</taxon>
        <taxon>Pseudomonadati</taxon>
        <taxon>Pseudomonadota</taxon>
        <taxon>Gammaproteobacteria</taxon>
        <taxon>Oceanospirillales</taxon>
        <taxon>Oceanospirillaceae</taxon>
        <taxon>Bermanella</taxon>
    </lineage>
</organism>
<gene>
    <name evidence="2" type="ORF">RED65_02619</name>
</gene>
<dbReference type="GO" id="GO:0020037">
    <property type="term" value="F:heme binding"/>
    <property type="evidence" value="ECO:0007669"/>
    <property type="project" value="InterPro"/>
</dbReference>
<sequence length="182" mass="20500">MQGLIFNALEEFVIKNADLSTWNTILSETDLPSGGIYTAGGRYDDSEMMALAQAVCEKLGVDQATGLEVFGKFLFGFLQTRMASVLEGRKDLFDTLENLDNTVHVNVKRLHPDAYLPFFQFEYLDTNTGYLDYRSNRKLCSLASGLIQGCADHFNSPIHLEHVECMHDGAARCRWHIKRLGD</sequence>
<dbReference type="InterPro" id="IPR004096">
    <property type="entry name" value="V4R"/>
</dbReference>
<protein>
    <recommendedName>
        <fullName evidence="1">4-vinyl reductase 4VR domain-containing protein</fullName>
    </recommendedName>
</protein>
<comment type="caution">
    <text evidence="2">The sequence shown here is derived from an EMBL/GenBank/DDBJ whole genome shotgun (WGS) entry which is preliminary data.</text>
</comment>
<accession>Q1N035</accession>
<dbReference type="STRING" id="207949.RED65_02619"/>
<dbReference type="RefSeq" id="WP_007019139.1">
    <property type="nucleotide sequence ID" value="NZ_CH724121.1"/>
</dbReference>
<feature type="domain" description="4-vinyl reductase 4VR" evidence="1">
    <location>
        <begin position="118"/>
        <end position="179"/>
    </location>
</feature>
<dbReference type="InterPro" id="IPR011644">
    <property type="entry name" value="Heme_NO-bd"/>
</dbReference>
<dbReference type="PANTHER" id="PTHR45655:SF13">
    <property type="entry name" value="SOLUBLE GUANYLATE CYCLASE GCY-32-RELATED"/>
    <property type="match status" value="1"/>
</dbReference>
<dbReference type="AlphaFoldDB" id="Q1N035"/>
<dbReference type="EMBL" id="AAQH01000016">
    <property type="protein sequence ID" value="EAT11528.1"/>
    <property type="molecule type" value="Genomic_DNA"/>
</dbReference>
<evidence type="ECO:0000313" key="2">
    <source>
        <dbReference type="EMBL" id="EAT11528.1"/>
    </source>
</evidence>
<evidence type="ECO:0000313" key="3">
    <source>
        <dbReference type="Proteomes" id="UP000004263"/>
    </source>
</evidence>
<proteinExistence type="predicted"/>
<name>Q1N035_9GAMM</name>
<dbReference type="Proteomes" id="UP000004263">
    <property type="component" value="Unassembled WGS sequence"/>
</dbReference>
<keyword evidence="3" id="KW-1185">Reference proteome</keyword>